<keyword evidence="3 5" id="KW-1133">Transmembrane helix</keyword>
<dbReference type="Pfam" id="PF07690">
    <property type="entry name" value="MFS_1"/>
    <property type="match status" value="1"/>
</dbReference>
<feature type="transmembrane region" description="Helical" evidence="5">
    <location>
        <begin position="9"/>
        <end position="32"/>
    </location>
</feature>
<feature type="transmembrane region" description="Helical" evidence="5">
    <location>
        <begin position="169"/>
        <end position="190"/>
    </location>
</feature>
<name>A0A2P8G998_9BACT</name>
<feature type="transmembrane region" description="Helical" evidence="5">
    <location>
        <begin position="227"/>
        <end position="247"/>
    </location>
</feature>
<comment type="subcellular location">
    <subcellularLocation>
        <location evidence="1">Membrane</location>
        <topology evidence="1">Multi-pass membrane protein</topology>
    </subcellularLocation>
</comment>
<dbReference type="EMBL" id="PYAS01000004">
    <property type="protein sequence ID" value="PSL30546.1"/>
    <property type="molecule type" value="Genomic_DNA"/>
</dbReference>
<dbReference type="Proteomes" id="UP000241964">
    <property type="component" value="Unassembled WGS sequence"/>
</dbReference>
<dbReference type="InterPro" id="IPR020846">
    <property type="entry name" value="MFS_dom"/>
</dbReference>
<feature type="transmembrane region" description="Helical" evidence="5">
    <location>
        <begin position="336"/>
        <end position="354"/>
    </location>
</feature>
<dbReference type="AlphaFoldDB" id="A0A2P8G998"/>
<feature type="transmembrane region" description="Helical" evidence="5">
    <location>
        <begin position="409"/>
        <end position="426"/>
    </location>
</feature>
<evidence type="ECO:0000313" key="7">
    <source>
        <dbReference type="EMBL" id="PSL30546.1"/>
    </source>
</evidence>
<protein>
    <submittedName>
        <fullName evidence="7">Putative MFS family arabinose efflux permease</fullName>
    </submittedName>
</protein>
<feature type="transmembrane region" description="Helical" evidence="5">
    <location>
        <begin position="102"/>
        <end position="123"/>
    </location>
</feature>
<accession>A0A2P8G998</accession>
<feature type="domain" description="Major facilitator superfamily (MFS) profile" evidence="6">
    <location>
        <begin position="10"/>
        <end position="466"/>
    </location>
</feature>
<evidence type="ECO:0000256" key="4">
    <source>
        <dbReference type="ARBA" id="ARBA00023136"/>
    </source>
</evidence>
<sequence length="480" mass="51679">MNIQISKWLLLAIISSSVFLSVMDIFIVNVAIPHIKTGIHGTDSDIQLVIALYLLGYATFLVTGGRAGDYYGKKRVFAAAMLLFVVTSAACGFAQTPWQLNAARFFQGVSAAWMIPQGITYIQELFRGGRERVKALGIYGSVAGSASVIGQFLGGLLPETNGFLEGWRLIFLINLPIGLLVLPMALMFLPPDQRRKGAGFDHSGVLLLTGALVSIIYPLIRGRELNWPLWCIAMLITGGVLLALFVTDQKQKQLRGRLPLLDVRLFGFRDFNIGMAVVLFYFMVQDSYFLINVMLLETGLGFSSAETGMLFVFQGVGYVIASLVSLRLVPLFGKKVLQAGVLIMIITLALHIAVLNGPDVDRQLLYPILFAYGTGCGSVLPSLLAVGLKNIPIELAGAASGTFSTFQQTAIALGIGVIGGIFFSSLGPLPDVAAYISAYRMATVTNIGLLGLVGFFLWLLPGDEPLRSPADAACPIQSSN</sequence>
<keyword evidence="8" id="KW-1185">Reference proteome</keyword>
<dbReference type="CDD" id="cd17321">
    <property type="entry name" value="MFS_MMR_MDR_like"/>
    <property type="match status" value="1"/>
</dbReference>
<dbReference type="InterPro" id="IPR011701">
    <property type="entry name" value="MFS"/>
</dbReference>
<feature type="transmembrane region" description="Helical" evidence="5">
    <location>
        <begin position="311"/>
        <end position="329"/>
    </location>
</feature>
<keyword evidence="4 5" id="KW-0472">Membrane</keyword>
<dbReference type="GO" id="GO:0016020">
    <property type="term" value="C:membrane"/>
    <property type="evidence" value="ECO:0007669"/>
    <property type="project" value="UniProtKB-SubCell"/>
</dbReference>
<evidence type="ECO:0000256" key="2">
    <source>
        <dbReference type="ARBA" id="ARBA00022692"/>
    </source>
</evidence>
<comment type="caution">
    <text evidence="7">The sequence shown here is derived from an EMBL/GenBank/DDBJ whole genome shotgun (WGS) entry which is preliminary data.</text>
</comment>
<evidence type="ECO:0000256" key="5">
    <source>
        <dbReference type="SAM" id="Phobius"/>
    </source>
</evidence>
<dbReference type="OrthoDB" id="783189at2"/>
<keyword evidence="2 5" id="KW-0812">Transmembrane</keyword>
<dbReference type="Gene3D" id="1.20.1720.10">
    <property type="entry name" value="Multidrug resistance protein D"/>
    <property type="match status" value="1"/>
</dbReference>
<proteinExistence type="predicted"/>
<dbReference type="RefSeq" id="WP_106595398.1">
    <property type="nucleotide sequence ID" value="NZ_PYAS01000004.1"/>
</dbReference>
<evidence type="ECO:0000256" key="3">
    <source>
        <dbReference type="ARBA" id="ARBA00022989"/>
    </source>
</evidence>
<dbReference type="GO" id="GO:0022857">
    <property type="term" value="F:transmembrane transporter activity"/>
    <property type="evidence" value="ECO:0007669"/>
    <property type="project" value="InterPro"/>
</dbReference>
<organism evidence="7 8">
    <name type="scientific">Dyadobacter jiangsuensis</name>
    <dbReference type="NCBI Taxonomy" id="1591085"/>
    <lineage>
        <taxon>Bacteria</taxon>
        <taxon>Pseudomonadati</taxon>
        <taxon>Bacteroidota</taxon>
        <taxon>Cytophagia</taxon>
        <taxon>Cytophagales</taxon>
        <taxon>Spirosomataceae</taxon>
        <taxon>Dyadobacter</taxon>
    </lineage>
</organism>
<feature type="transmembrane region" description="Helical" evidence="5">
    <location>
        <begin position="76"/>
        <end position="96"/>
    </location>
</feature>
<feature type="transmembrane region" description="Helical" evidence="5">
    <location>
        <begin position="268"/>
        <end position="291"/>
    </location>
</feature>
<dbReference type="SUPFAM" id="SSF103473">
    <property type="entry name" value="MFS general substrate transporter"/>
    <property type="match status" value="1"/>
</dbReference>
<feature type="transmembrane region" description="Helical" evidence="5">
    <location>
        <begin position="438"/>
        <end position="460"/>
    </location>
</feature>
<feature type="transmembrane region" description="Helical" evidence="5">
    <location>
        <begin position="44"/>
        <end position="64"/>
    </location>
</feature>
<dbReference type="InterPro" id="IPR036259">
    <property type="entry name" value="MFS_trans_sf"/>
</dbReference>
<reference evidence="7 8" key="1">
    <citation type="submission" date="2018-03" db="EMBL/GenBank/DDBJ databases">
        <title>Genomic Encyclopedia of Archaeal and Bacterial Type Strains, Phase II (KMG-II): from individual species to whole genera.</title>
        <authorList>
            <person name="Goeker M."/>
        </authorList>
    </citation>
    <scope>NUCLEOTIDE SEQUENCE [LARGE SCALE GENOMIC DNA]</scope>
    <source>
        <strain evidence="7 8">DSM 29057</strain>
    </source>
</reference>
<dbReference type="PANTHER" id="PTHR42718:SF39">
    <property type="entry name" value="ACTINORHODIN TRANSPORTER-RELATED"/>
    <property type="match status" value="1"/>
</dbReference>
<evidence type="ECO:0000259" key="6">
    <source>
        <dbReference type="PROSITE" id="PS50850"/>
    </source>
</evidence>
<feature type="transmembrane region" description="Helical" evidence="5">
    <location>
        <begin position="366"/>
        <end position="388"/>
    </location>
</feature>
<dbReference type="PROSITE" id="PS50850">
    <property type="entry name" value="MFS"/>
    <property type="match status" value="1"/>
</dbReference>
<evidence type="ECO:0000256" key="1">
    <source>
        <dbReference type="ARBA" id="ARBA00004141"/>
    </source>
</evidence>
<evidence type="ECO:0000313" key="8">
    <source>
        <dbReference type="Proteomes" id="UP000241964"/>
    </source>
</evidence>
<gene>
    <name evidence="7" type="ORF">CLV60_104489</name>
</gene>
<feature type="transmembrane region" description="Helical" evidence="5">
    <location>
        <begin position="135"/>
        <end position="157"/>
    </location>
</feature>
<dbReference type="Gene3D" id="1.20.1250.20">
    <property type="entry name" value="MFS general substrate transporter like domains"/>
    <property type="match status" value="1"/>
</dbReference>
<feature type="transmembrane region" description="Helical" evidence="5">
    <location>
        <begin position="202"/>
        <end position="221"/>
    </location>
</feature>
<dbReference type="PANTHER" id="PTHR42718">
    <property type="entry name" value="MAJOR FACILITATOR SUPERFAMILY MULTIDRUG TRANSPORTER MFSC"/>
    <property type="match status" value="1"/>
</dbReference>